<proteinExistence type="predicted"/>
<dbReference type="AlphaFoldDB" id="A0AA40KJS0"/>
<sequence>MGAAIEDGTGWSEGQDIRERRVQTDRKQTDTVAEPSVRAYRVNVSRLATSRSFLAIDFVFEVTELGGLCPLRAPSWNLVGRSYPLLAFDVSGRRLAVESDIGVSRV</sequence>
<protein>
    <submittedName>
        <fullName evidence="2">Uncharacterized protein</fullName>
    </submittedName>
</protein>
<name>A0AA40KJS0_9HYME</name>
<keyword evidence="3" id="KW-1185">Reference proteome</keyword>
<dbReference type="EMBL" id="JAHYIQ010000022">
    <property type="protein sequence ID" value="KAK1122887.1"/>
    <property type="molecule type" value="Genomic_DNA"/>
</dbReference>
<feature type="region of interest" description="Disordered" evidence="1">
    <location>
        <begin position="1"/>
        <end position="30"/>
    </location>
</feature>
<evidence type="ECO:0000256" key="1">
    <source>
        <dbReference type="SAM" id="MobiDB-lite"/>
    </source>
</evidence>
<dbReference type="Proteomes" id="UP001177670">
    <property type="component" value="Unassembled WGS sequence"/>
</dbReference>
<feature type="compositionally biased region" description="Basic and acidic residues" evidence="1">
    <location>
        <begin position="15"/>
        <end position="29"/>
    </location>
</feature>
<gene>
    <name evidence="2" type="ORF">K0M31_009332</name>
</gene>
<reference evidence="2" key="1">
    <citation type="submission" date="2021-10" db="EMBL/GenBank/DDBJ databases">
        <title>Melipona bicolor Genome sequencing and assembly.</title>
        <authorList>
            <person name="Araujo N.S."/>
            <person name="Arias M.C."/>
        </authorList>
    </citation>
    <scope>NUCLEOTIDE SEQUENCE</scope>
    <source>
        <strain evidence="2">USP_2M_L1-L4_2017</strain>
        <tissue evidence="2">Whole body</tissue>
    </source>
</reference>
<evidence type="ECO:0000313" key="2">
    <source>
        <dbReference type="EMBL" id="KAK1122887.1"/>
    </source>
</evidence>
<comment type="caution">
    <text evidence="2">The sequence shown here is derived from an EMBL/GenBank/DDBJ whole genome shotgun (WGS) entry which is preliminary data.</text>
</comment>
<organism evidence="2 3">
    <name type="scientific">Melipona bicolor</name>
    <dbReference type="NCBI Taxonomy" id="60889"/>
    <lineage>
        <taxon>Eukaryota</taxon>
        <taxon>Metazoa</taxon>
        <taxon>Ecdysozoa</taxon>
        <taxon>Arthropoda</taxon>
        <taxon>Hexapoda</taxon>
        <taxon>Insecta</taxon>
        <taxon>Pterygota</taxon>
        <taxon>Neoptera</taxon>
        <taxon>Endopterygota</taxon>
        <taxon>Hymenoptera</taxon>
        <taxon>Apocrita</taxon>
        <taxon>Aculeata</taxon>
        <taxon>Apoidea</taxon>
        <taxon>Anthophila</taxon>
        <taxon>Apidae</taxon>
        <taxon>Melipona</taxon>
    </lineage>
</organism>
<evidence type="ECO:0000313" key="3">
    <source>
        <dbReference type="Proteomes" id="UP001177670"/>
    </source>
</evidence>
<accession>A0AA40KJS0</accession>